<dbReference type="Proteomes" id="UP000629287">
    <property type="component" value="Unassembled WGS sequence"/>
</dbReference>
<reference evidence="2 3" key="1">
    <citation type="submission" date="2020-10" db="EMBL/GenBank/DDBJ databases">
        <title>Sequencing the genomes of 1000 actinobacteria strains.</title>
        <authorList>
            <person name="Klenk H.-P."/>
        </authorList>
    </citation>
    <scope>NUCLEOTIDE SEQUENCE [LARGE SCALE GENOMIC DNA]</scope>
    <source>
        <strain evidence="2 3">DSM 41803</strain>
    </source>
</reference>
<comment type="caution">
    <text evidence="2">The sequence shown here is derived from an EMBL/GenBank/DDBJ whole genome shotgun (WGS) entry which is preliminary data.</text>
</comment>
<evidence type="ECO:0000313" key="3">
    <source>
        <dbReference type="Proteomes" id="UP000629287"/>
    </source>
</evidence>
<organism evidence="2 3">
    <name type="scientific">Streptomyces stelliscabiei</name>
    <dbReference type="NCBI Taxonomy" id="146820"/>
    <lineage>
        <taxon>Bacteria</taxon>
        <taxon>Bacillati</taxon>
        <taxon>Actinomycetota</taxon>
        <taxon>Actinomycetes</taxon>
        <taxon>Kitasatosporales</taxon>
        <taxon>Streptomycetaceae</taxon>
        <taxon>Streptomyces</taxon>
    </lineage>
</organism>
<name>A0A8I0PAV8_9ACTN</name>
<dbReference type="AlphaFoldDB" id="A0A8I0PAV8"/>
<evidence type="ECO:0000313" key="2">
    <source>
        <dbReference type="EMBL" id="MBE1599339.1"/>
    </source>
</evidence>
<dbReference type="EMBL" id="JADBGF010000001">
    <property type="protein sequence ID" value="MBE1599339.1"/>
    <property type="molecule type" value="Genomic_DNA"/>
</dbReference>
<evidence type="ECO:0000256" key="1">
    <source>
        <dbReference type="SAM" id="MobiDB-lite"/>
    </source>
</evidence>
<protein>
    <submittedName>
        <fullName evidence="2">Uncharacterized protein</fullName>
    </submittedName>
</protein>
<sequence length="143" mass="16118">MNQRAAEPLWKRFGELQTLEEEEAVRQGRHHAGARQWQDTAGTPARGRDRRRWFLLAAGRRWGNVGGQGCRTSPEGKVSGHSWCAEFREPADRQDYRRRLLASTLPARATTAGERQGRVEALNHGHQAGPARLLRRVCDAVVT</sequence>
<keyword evidence="3" id="KW-1185">Reference proteome</keyword>
<feature type="region of interest" description="Disordered" evidence="1">
    <location>
        <begin position="28"/>
        <end position="49"/>
    </location>
</feature>
<gene>
    <name evidence="2" type="ORF">H4687_005468</name>
</gene>
<proteinExistence type="predicted"/>
<accession>A0A8I0PAV8</accession>